<evidence type="ECO:0000256" key="2">
    <source>
        <dbReference type="ARBA" id="ARBA00008163"/>
    </source>
</evidence>
<evidence type="ECO:0000256" key="7">
    <source>
        <dbReference type="ARBA" id="ARBA00023237"/>
    </source>
</evidence>
<dbReference type="SUPFAM" id="SSF56935">
    <property type="entry name" value="Porins"/>
    <property type="match status" value="1"/>
</dbReference>
<dbReference type="Pfam" id="PF03349">
    <property type="entry name" value="Toluene_X"/>
    <property type="match status" value="1"/>
</dbReference>
<keyword evidence="4" id="KW-0812">Transmembrane</keyword>
<evidence type="ECO:0000313" key="10">
    <source>
        <dbReference type="Proteomes" id="UP000233458"/>
    </source>
</evidence>
<evidence type="ECO:0000256" key="8">
    <source>
        <dbReference type="SAM" id="SignalP"/>
    </source>
</evidence>
<organism evidence="9 10">
    <name type="scientific">Thalassospira marina</name>
    <dbReference type="NCBI Taxonomy" id="2048283"/>
    <lineage>
        <taxon>Bacteria</taxon>
        <taxon>Pseudomonadati</taxon>
        <taxon>Pseudomonadota</taxon>
        <taxon>Alphaproteobacteria</taxon>
        <taxon>Rhodospirillales</taxon>
        <taxon>Thalassospiraceae</taxon>
        <taxon>Thalassospira</taxon>
    </lineage>
</organism>
<name>A0ABM6QD19_9PROT</name>
<evidence type="ECO:0000256" key="6">
    <source>
        <dbReference type="ARBA" id="ARBA00023136"/>
    </source>
</evidence>
<keyword evidence="7" id="KW-0998">Cell outer membrane</keyword>
<evidence type="ECO:0000256" key="3">
    <source>
        <dbReference type="ARBA" id="ARBA00022452"/>
    </source>
</evidence>
<keyword evidence="6" id="KW-0472">Membrane</keyword>
<dbReference type="RefSeq" id="WP_101285788.1">
    <property type="nucleotide sequence ID" value="NZ_CP024199.1"/>
</dbReference>
<evidence type="ECO:0000313" key="9">
    <source>
        <dbReference type="EMBL" id="AUG54482.1"/>
    </source>
</evidence>
<evidence type="ECO:0000256" key="4">
    <source>
        <dbReference type="ARBA" id="ARBA00022692"/>
    </source>
</evidence>
<keyword evidence="5 8" id="KW-0732">Signal</keyword>
<evidence type="ECO:0000256" key="5">
    <source>
        <dbReference type="ARBA" id="ARBA00022729"/>
    </source>
</evidence>
<comment type="similarity">
    <text evidence="2">Belongs to the OmpP1/FadL family.</text>
</comment>
<feature type="chain" id="PRO_5047044873" evidence="8">
    <location>
        <begin position="32"/>
        <end position="428"/>
    </location>
</feature>
<accession>A0ABM6QD19</accession>
<keyword evidence="3" id="KW-1134">Transmembrane beta strand</keyword>
<dbReference type="PANTHER" id="PTHR35093">
    <property type="entry name" value="OUTER MEMBRANE PROTEIN NMB0088-RELATED"/>
    <property type="match status" value="1"/>
</dbReference>
<dbReference type="EMBL" id="CP024199">
    <property type="protein sequence ID" value="AUG54482.1"/>
    <property type="molecule type" value="Genomic_DNA"/>
</dbReference>
<gene>
    <name evidence="9" type="ORF">CSC3H3_18515</name>
</gene>
<protein>
    <submittedName>
        <fullName evidence="9">Long-chain fatty acid transporter</fullName>
    </submittedName>
</protein>
<dbReference type="PANTHER" id="PTHR35093:SF3">
    <property type="entry name" value="LONG-CHAIN FATTY ACID TRANSPORT PROTEIN"/>
    <property type="match status" value="1"/>
</dbReference>
<sequence length="428" mass="46053">MKKTLNRAGLGAAISAGAFMAALTMGGQAQASGYQLREVSGTLQGSSFAGMSTSSLDASTIFYNPANIGQFDHSTYSVGGTLVMPKSTLKNATATAPFGQNVSRTDYGDMAQDAFIPNAHAVWKLNDNLNMGISITAPWGLVTDYDNDFAGRFFGTTSDIKTTNVKPAFAYRFDNGLSLGAGLQIQYMDARLSKAVVTGAGTEAASDVQGDDLALGWSAGMNWEVVPGTRIGASYTSEVTQHLEGDIKFGSTAAYNDQSAKAEVTTPEFVTFGIAQDIGEKWTVMADAQWTNWTALKNLTFNYGGNISNLGGAVTSTSEYYNWSSAWFGSLGARYQYDENWAFTGGLAYDQTPVKTEHRTVRLPDSDRYWVSLGTSYKVNSWADVSLGYTHIFGKEAHVNLRDSSGNTFSGDYESSVDIIALQAKFQF</sequence>
<evidence type="ECO:0000256" key="1">
    <source>
        <dbReference type="ARBA" id="ARBA00004571"/>
    </source>
</evidence>
<dbReference type="InterPro" id="IPR005017">
    <property type="entry name" value="OMPP1/FadL/TodX"/>
</dbReference>
<feature type="signal peptide" evidence="8">
    <location>
        <begin position="1"/>
        <end position="31"/>
    </location>
</feature>
<proteinExistence type="inferred from homology"/>
<reference evidence="9 10" key="1">
    <citation type="submission" date="2017-10" db="EMBL/GenBank/DDBJ databases">
        <title>Biodiversity and function of Thalassospira species in the particle-attached aromatic-hydrocarbon-degrading consortia from the surface seawater of the China South Sea.</title>
        <authorList>
            <person name="Dong C."/>
            <person name="Liu R."/>
            <person name="Shao Z."/>
        </authorList>
    </citation>
    <scope>NUCLEOTIDE SEQUENCE [LARGE SCALE GENOMIC DNA]</scope>
    <source>
        <strain evidence="9 10">CSC3H3</strain>
    </source>
</reference>
<comment type="subcellular location">
    <subcellularLocation>
        <location evidence="1">Cell outer membrane</location>
        <topology evidence="1">Multi-pass membrane protein</topology>
    </subcellularLocation>
</comment>
<dbReference type="Gene3D" id="2.40.160.60">
    <property type="entry name" value="Outer membrane protein transport protein (OMPP1/FadL/TodX)"/>
    <property type="match status" value="1"/>
</dbReference>
<dbReference type="Proteomes" id="UP000233458">
    <property type="component" value="Chromosome"/>
</dbReference>
<keyword evidence="10" id="KW-1185">Reference proteome</keyword>